<evidence type="ECO:0000256" key="4">
    <source>
        <dbReference type="PIRSR" id="PIRSR600898-1"/>
    </source>
</evidence>
<dbReference type="EMBL" id="JAHMHQ010000025">
    <property type="protein sequence ID" value="KAK1624119.1"/>
    <property type="molecule type" value="Genomic_DNA"/>
</dbReference>
<gene>
    <name evidence="5" type="ORF">BDP81DRAFT_437962</name>
</gene>
<dbReference type="InterPro" id="IPR000898">
    <property type="entry name" value="Indolamine_dOase"/>
</dbReference>
<keyword evidence="3 4" id="KW-0408">Iron</keyword>
<dbReference type="InterPro" id="IPR037217">
    <property type="entry name" value="Trp/Indoleamine_2_3_dOase-like"/>
</dbReference>
<comment type="caution">
    <text evidence="5">The sequence shown here is derived from an EMBL/GenBank/DDBJ whole genome shotgun (WGS) entry which is preliminary data.</text>
</comment>
<dbReference type="GO" id="GO:0046872">
    <property type="term" value="F:metal ion binding"/>
    <property type="evidence" value="ECO:0007669"/>
    <property type="project" value="UniProtKB-KW"/>
</dbReference>
<dbReference type="RefSeq" id="XP_060440114.1">
    <property type="nucleotide sequence ID" value="XM_060591277.1"/>
</dbReference>
<dbReference type="PANTHER" id="PTHR28657">
    <property type="entry name" value="INDOLEAMINE 2,3-DIOXYGENASE"/>
    <property type="match status" value="1"/>
</dbReference>
<name>A0AAJ0E9M0_9PEZI</name>
<feature type="binding site" description="proximal binding residue" evidence="4">
    <location>
        <position position="374"/>
    </location>
    <ligand>
        <name>heme b</name>
        <dbReference type="ChEBI" id="CHEBI:60344"/>
    </ligand>
    <ligandPart>
        <name>Fe</name>
        <dbReference type="ChEBI" id="CHEBI:18248"/>
    </ligandPart>
</feature>
<accession>A0AAJ0E9M0</accession>
<keyword evidence="2 4" id="KW-0479">Metal-binding</keyword>
<keyword evidence="6" id="KW-1185">Reference proteome</keyword>
<protein>
    <submittedName>
        <fullName evidence="5">Indoleamine 2,3-dioxygenase</fullName>
    </submittedName>
</protein>
<dbReference type="GO" id="GO:0034354">
    <property type="term" value="P:'de novo' NAD+ biosynthetic process from L-tryptophan"/>
    <property type="evidence" value="ECO:0007669"/>
    <property type="project" value="TreeGrafter"/>
</dbReference>
<sequence length="444" mass="49531">MSPHALPIVAEQAQTDVFALMKKYAITKNGFLPADAPVKVLPDPYYSPWEAIVQHLPELLKTGKLRRDVNSLPLLSTSKLRSQPEWRRAYVILIFLAHAYIWGGEQAEEILPPAVAVPLLRISEHLEVPPVATYAGLNLWNFLSTTNDFTDLDSLESLHTFTGTKDEAWFYLVSVAMEAQGARIMTDMLNALESIKTRNYDTITQALEALSGNIRQIGALLERMYENCDPMVFFYEIRPFLAGSKNMAAAGLPKGVFYDEGNGRGTWQQLRGGSNGQSSLIQFLDIVLGVEHTSEGNSNPHASRANTSQTRMPAFHEEVRSYMPGPHKRFLEHVARMGSIRELAKLPVSTVEQQDFCNAYQAAIRTMTEFRNKHLQIVTRYIVLPSKKMHNGAKVDLASASSVKDEQLTGTGGTALMPFLKQTRDETLQAGHLQAGQLESGEWR</sequence>
<dbReference type="Proteomes" id="UP001243989">
    <property type="component" value="Unassembled WGS sequence"/>
</dbReference>
<dbReference type="GeneID" id="85476139"/>
<dbReference type="GO" id="GO:0033754">
    <property type="term" value="F:indoleamine 2,3-dioxygenase activity"/>
    <property type="evidence" value="ECO:0007669"/>
    <property type="project" value="TreeGrafter"/>
</dbReference>
<dbReference type="Gene3D" id="1.20.58.480">
    <property type="match status" value="1"/>
</dbReference>
<dbReference type="AlphaFoldDB" id="A0AAJ0E9M0"/>
<evidence type="ECO:0000313" key="5">
    <source>
        <dbReference type="EMBL" id="KAK1624119.1"/>
    </source>
</evidence>
<dbReference type="Pfam" id="PF01231">
    <property type="entry name" value="IDO"/>
    <property type="match status" value="1"/>
</dbReference>
<dbReference type="PROSITE" id="PS00876">
    <property type="entry name" value="IDO_1"/>
    <property type="match status" value="1"/>
</dbReference>
<reference evidence="5" key="1">
    <citation type="submission" date="2021-06" db="EMBL/GenBank/DDBJ databases">
        <title>Comparative genomics, transcriptomics and evolutionary studies reveal genomic signatures of adaptation to plant cell wall in hemibiotrophic fungi.</title>
        <authorList>
            <consortium name="DOE Joint Genome Institute"/>
            <person name="Baroncelli R."/>
            <person name="Diaz J.F."/>
            <person name="Benocci T."/>
            <person name="Peng M."/>
            <person name="Battaglia E."/>
            <person name="Haridas S."/>
            <person name="Andreopoulos W."/>
            <person name="Labutti K."/>
            <person name="Pangilinan J."/>
            <person name="Floch G.L."/>
            <person name="Makela M.R."/>
            <person name="Henrissat B."/>
            <person name="Grigoriev I.V."/>
            <person name="Crouch J.A."/>
            <person name="De Vries R.P."/>
            <person name="Sukno S.A."/>
            <person name="Thon M.R."/>
        </authorList>
    </citation>
    <scope>NUCLEOTIDE SEQUENCE</scope>
    <source>
        <strain evidence="5">CBS 102054</strain>
    </source>
</reference>
<evidence type="ECO:0000313" key="6">
    <source>
        <dbReference type="Proteomes" id="UP001243989"/>
    </source>
</evidence>
<comment type="similarity">
    <text evidence="1">Belongs to the indoleamine 2,3-dioxygenase family.</text>
</comment>
<keyword evidence="4" id="KW-0349">Heme</keyword>
<dbReference type="SUPFAM" id="SSF140959">
    <property type="entry name" value="Indolic compounds 2,3-dioxygenase-like"/>
    <property type="match status" value="1"/>
</dbReference>
<evidence type="ECO:0000256" key="1">
    <source>
        <dbReference type="ARBA" id="ARBA00007119"/>
    </source>
</evidence>
<dbReference type="PANTHER" id="PTHR28657:SF10">
    <property type="entry name" value="INDOLEAMINE 2,3-DIOXYGENASE"/>
    <property type="match status" value="1"/>
</dbReference>
<proteinExistence type="inferred from homology"/>
<evidence type="ECO:0000256" key="3">
    <source>
        <dbReference type="ARBA" id="ARBA00023004"/>
    </source>
</evidence>
<dbReference type="GO" id="GO:0005737">
    <property type="term" value="C:cytoplasm"/>
    <property type="evidence" value="ECO:0007669"/>
    <property type="project" value="TreeGrafter"/>
</dbReference>
<organism evidence="5 6">
    <name type="scientific">Colletotrichum phormii</name>
    <dbReference type="NCBI Taxonomy" id="359342"/>
    <lineage>
        <taxon>Eukaryota</taxon>
        <taxon>Fungi</taxon>
        <taxon>Dikarya</taxon>
        <taxon>Ascomycota</taxon>
        <taxon>Pezizomycotina</taxon>
        <taxon>Sordariomycetes</taxon>
        <taxon>Hypocreomycetidae</taxon>
        <taxon>Glomerellales</taxon>
        <taxon>Glomerellaceae</taxon>
        <taxon>Colletotrichum</taxon>
        <taxon>Colletotrichum acutatum species complex</taxon>
    </lineage>
</organism>
<dbReference type="GO" id="GO:0019441">
    <property type="term" value="P:L-tryptophan catabolic process to kynurenine"/>
    <property type="evidence" value="ECO:0007669"/>
    <property type="project" value="InterPro"/>
</dbReference>
<dbReference type="GO" id="GO:0020037">
    <property type="term" value="F:heme binding"/>
    <property type="evidence" value="ECO:0007669"/>
    <property type="project" value="InterPro"/>
</dbReference>
<evidence type="ECO:0000256" key="2">
    <source>
        <dbReference type="ARBA" id="ARBA00022723"/>
    </source>
</evidence>